<feature type="compositionally biased region" description="Basic residues" evidence="1">
    <location>
        <begin position="39"/>
        <end position="52"/>
    </location>
</feature>
<keyword evidence="3" id="KW-1185">Reference proteome</keyword>
<evidence type="ECO:0000256" key="1">
    <source>
        <dbReference type="SAM" id="MobiDB-lite"/>
    </source>
</evidence>
<evidence type="ECO:0000313" key="3">
    <source>
        <dbReference type="Proteomes" id="UP000724874"/>
    </source>
</evidence>
<feature type="non-terminal residue" evidence="2">
    <location>
        <position position="471"/>
    </location>
</feature>
<feature type="region of interest" description="Disordered" evidence="1">
    <location>
        <begin position="257"/>
        <end position="296"/>
    </location>
</feature>
<dbReference type="Proteomes" id="UP000724874">
    <property type="component" value="Unassembled WGS sequence"/>
</dbReference>
<feature type="compositionally biased region" description="Polar residues" evidence="1">
    <location>
        <begin position="455"/>
        <end position="471"/>
    </location>
</feature>
<evidence type="ECO:0008006" key="4">
    <source>
        <dbReference type="Google" id="ProtNLM"/>
    </source>
</evidence>
<comment type="caution">
    <text evidence="2">The sequence shown here is derived from an EMBL/GenBank/DDBJ whole genome shotgun (WGS) entry which is preliminary data.</text>
</comment>
<feature type="compositionally biased region" description="Polar residues" evidence="1">
    <location>
        <begin position="1"/>
        <end position="34"/>
    </location>
</feature>
<feature type="compositionally biased region" description="Polar residues" evidence="1">
    <location>
        <begin position="394"/>
        <end position="403"/>
    </location>
</feature>
<accession>A0A9P5NM99</accession>
<feature type="compositionally biased region" description="Low complexity" evidence="1">
    <location>
        <begin position="65"/>
        <end position="79"/>
    </location>
</feature>
<sequence>MHGSDPSSPKPTGSNVHQVSSNRPAQEESTSSAPEQKRRPGRPRGSKNRRPRVGSAKHETAFYYQGQTSSQGTSTTASAPPQHPNITPQNQQYYEFQWRVLNLCAEFYTAAEELVKQTSPLVVAQCYHMGPGVKIDPLVMLAEAKRICDTLPPAVAPQVTPTASSTATPAPPATIPTNPPSVITNPQSFVVPLTAQPGYPQYPIYTAPPGYPTTTPYYQYAAYPPGAYYAPQQSMATHPQPAIASASSASAQPTATITTTPATGGTMVGNQGAWSEEETERLKALTEESRSKGPSGDIEWDWVIQEWGLSRTRHQILIKATALGLKESSTRGVKRRRDNETSEVPVMSSLQHTPSNASNNNSASASMALPSTSSPANSASQPASTPAASPALQHQQRPASSKGPTILAPSVTTQAPKMPWPMPAVAVNTSSPIMTSASTSHSHEQQRASYYRPRPNQSDPSTTPSRCPSRH</sequence>
<reference evidence="2" key="1">
    <citation type="submission" date="2020-11" db="EMBL/GenBank/DDBJ databases">
        <authorList>
            <consortium name="DOE Joint Genome Institute"/>
            <person name="Ahrendt S."/>
            <person name="Riley R."/>
            <person name="Andreopoulos W."/>
            <person name="LaButti K."/>
            <person name="Pangilinan J."/>
            <person name="Ruiz-duenas F.J."/>
            <person name="Barrasa J.M."/>
            <person name="Sanchez-Garcia M."/>
            <person name="Camarero S."/>
            <person name="Miyauchi S."/>
            <person name="Serrano A."/>
            <person name="Linde D."/>
            <person name="Babiker R."/>
            <person name="Drula E."/>
            <person name="Ayuso-Fernandez I."/>
            <person name="Pacheco R."/>
            <person name="Padilla G."/>
            <person name="Ferreira P."/>
            <person name="Barriuso J."/>
            <person name="Kellner H."/>
            <person name="Castanera R."/>
            <person name="Alfaro M."/>
            <person name="Ramirez L."/>
            <person name="Pisabarro A.G."/>
            <person name="Kuo A."/>
            <person name="Tritt A."/>
            <person name="Lipzen A."/>
            <person name="He G."/>
            <person name="Yan M."/>
            <person name="Ng V."/>
            <person name="Cullen D."/>
            <person name="Martin F."/>
            <person name="Rosso M.-N."/>
            <person name="Henrissat B."/>
            <person name="Hibbett D."/>
            <person name="Martinez A.T."/>
            <person name="Grigoriev I.V."/>
        </authorList>
    </citation>
    <scope>NUCLEOTIDE SEQUENCE</scope>
    <source>
        <strain evidence="2">AH 44721</strain>
    </source>
</reference>
<feature type="compositionally biased region" description="Polar residues" evidence="1">
    <location>
        <begin position="427"/>
        <end position="440"/>
    </location>
</feature>
<gene>
    <name evidence="2" type="ORF">CPB84DRAFT_1922945</name>
</gene>
<organism evidence="2 3">
    <name type="scientific">Gymnopilus junonius</name>
    <name type="common">Spectacular rustgill mushroom</name>
    <name type="synonym">Gymnopilus spectabilis subsp. junonius</name>
    <dbReference type="NCBI Taxonomy" id="109634"/>
    <lineage>
        <taxon>Eukaryota</taxon>
        <taxon>Fungi</taxon>
        <taxon>Dikarya</taxon>
        <taxon>Basidiomycota</taxon>
        <taxon>Agaricomycotina</taxon>
        <taxon>Agaricomycetes</taxon>
        <taxon>Agaricomycetidae</taxon>
        <taxon>Agaricales</taxon>
        <taxon>Agaricineae</taxon>
        <taxon>Hymenogastraceae</taxon>
        <taxon>Gymnopilus</taxon>
    </lineage>
</organism>
<feature type="region of interest" description="Disordered" evidence="1">
    <location>
        <begin position="325"/>
        <end position="471"/>
    </location>
</feature>
<name>A0A9P5NM99_GYMJU</name>
<dbReference type="AlphaFoldDB" id="A0A9P5NM99"/>
<dbReference type="OrthoDB" id="2348945at2759"/>
<protein>
    <recommendedName>
        <fullName evidence="4">Myb-like domain-containing protein</fullName>
    </recommendedName>
</protein>
<feature type="region of interest" description="Disordered" evidence="1">
    <location>
        <begin position="1"/>
        <end position="88"/>
    </location>
</feature>
<feature type="compositionally biased region" description="Basic and acidic residues" evidence="1">
    <location>
        <begin position="280"/>
        <end position="291"/>
    </location>
</feature>
<dbReference type="EMBL" id="JADNYJ010000050">
    <property type="protein sequence ID" value="KAF8899921.1"/>
    <property type="molecule type" value="Genomic_DNA"/>
</dbReference>
<proteinExistence type="predicted"/>
<evidence type="ECO:0000313" key="2">
    <source>
        <dbReference type="EMBL" id="KAF8899921.1"/>
    </source>
</evidence>
<feature type="compositionally biased region" description="Low complexity" evidence="1">
    <location>
        <begin position="355"/>
        <end position="393"/>
    </location>
</feature>